<reference evidence="5 6" key="1">
    <citation type="submission" date="2017-02" db="EMBL/GenBank/DDBJ databases">
        <title>Acinetobacter sp. ANC 4945, whole genome shotgun sequencing project.</title>
        <authorList>
            <person name="Radolfova-Krizova L."/>
            <person name="Al Atrouni A."/>
            <person name="Nemec A."/>
        </authorList>
    </citation>
    <scope>NUCLEOTIDE SEQUENCE [LARGE SCALE GENOMIC DNA]</scope>
    <source>
        <strain evidence="5 6">ANC 4945</strain>
    </source>
</reference>
<proteinExistence type="predicted"/>
<dbReference type="PRINTS" id="PR00035">
    <property type="entry name" value="HTHGNTR"/>
</dbReference>
<dbReference type="Pfam" id="PF07729">
    <property type="entry name" value="FCD"/>
    <property type="match status" value="1"/>
</dbReference>
<dbReference type="InterPro" id="IPR036390">
    <property type="entry name" value="WH_DNA-bd_sf"/>
</dbReference>
<comment type="caution">
    <text evidence="5">The sequence shown here is derived from an EMBL/GenBank/DDBJ whole genome shotgun (WGS) entry which is preliminary data.</text>
</comment>
<dbReference type="InterPro" id="IPR000524">
    <property type="entry name" value="Tscrpt_reg_HTH_GntR"/>
</dbReference>
<dbReference type="CDD" id="cd07377">
    <property type="entry name" value="WHTH_GntR"/>
    <property type="match status" value="1"/>
</dbReference>
<evidence type="ECO:0000256" key="1">
    <source>
        <dbReference type="ARBA" id="ARBA00023015"/>
    </source>
</evidence>
<evidence type="ECO:0000313" key="5">
    <source>
        <dbReference type="EMBL" id="OOV82623.1"/>
    </source>
</evidence>
<dbReference type="SUPFAM" id="SSF46785">
    <property type="entry name" value="Winged helix' DNA-binding domain"/>
    <property type="match status" value="1"/>
</dbReference>
<dbReference type="Gene3D" id="1.20.120.530">
    <property type="entry name" value="GntR ligand-binding domain-like"/>
    <property type="match status" value="1"/>
</dbReference>
<keyword evidence="3" id="KW-0804">Transcription</keyword>
<dbReference type="SUPFAM" id="SSF48008">
    <property type="entry name" value="GntR ligand-binding domain-like"/>
    <property type="match status" value="1"/>
</dbReference>
<protein>
    <submittedName>
        <fullName evidence="5">GntR family transcriptional regulator</fullName>
    </submittedName>
</protein>
<dbReference type="InterPro" id="IPR011711">
    <property type="entry name" value="GntR_C"/>
</dbReference>
<keyword evidence="1" id="KW-0805">Transcription regulation</keyword>
<dbReference type="GO" id="GO:0003700">
    <property type="term" value="F:DNA-binding transcription factor activity"/>
    <property type="evidence" value="ECO:0007669"/>
    <property type="project" value="InterPro"/>
</dbReference>
<dbReference type="SMART" id="SM00345">
    <property type="entry name" value="HTH_GNTR"/>
    <property type="match status" value="1"/>
</dbReference>
<dbReference type="Gene3D" id="1.10.10.10">
    <property type="entry name" value="Winged helix-like DNA-binding domain superfamily/Winged helix DNA-binding domain"/>
    <property type="match status" value="1"/>
</dbReference>
<evidence type="ECO:0000259" key="4">
    <source>
        <dbReference type="PROSITE" id="PS50949"/>
    </source>
</evidence>
<evidence type="ECO:0000256" key="3">
    <source>
        <dbReference type="ARBA" id="ARBA00023163"/>
    </source>
</evidence>
<accession>A0A1T1GYG2</accession>
<dbReference type="Proteomes" id="UP000191160">
    <property type="component" value="Unassembled WGS sequence"/>
</dbReference>
<keyword evidence="2" id="KW-0238">DNA-binding</keyword>
<dbReference type="EMBL" id="MVKX01000005">
    <property type="protein sequence ID" value="OOV82623.1"/>
    <property type="molecule type" value="Genomic_DNA"/>
</dbReference>
<dbReference type="RefSeq" id="WP_078190302.1">
    <property type="nucleotide sequence ID" value="NZ_JAMCOZ010000003.1"/>
</dbReference>
<organism evidence="5 6">
    <name type="scientific">Acinetobacter amyesii</name>
    <dbReference type="NCBI Taxonomy" id="2942470"/>
    <lineage>
        <taxon>Bacteria</taxon>
        <taxon>Pseudomonadati</taxon>
        <taxon>Pseudomonadota</taxon>
        <taxon>Gammaproteobacteria</taxon>
        <taxon>Moraxellales</taxon>
        <taxon>Moraxellaceae</taxon>
        <taxon>Acinetobacter</taxon>
    </lineage>
</organism>
<feature type="domain" description="HTH gntR-type" evidence="4">
    <location>
        <begin position="11"/>
        <end position="78"/>
    </location>
</feature>
<keyword evidence="6" id="KW-1185">Reference proteome</keyword>
<dbReference type="Pfam" id="PF00392">
    <property type="entry name" value="GntR"/>
    <property type="match status" value="1"/>
</dbReference>
<gene>
    <name evidence="5" type="ORF">B1202_09205</name>
</gene>
<name>A0A1T1GYG2_9GAMM</name>
<sequence>MSSAIVGKSSDNLSELVFQKIKNDIFDFQLKPGARFTESEIAELYEVSRTPVRQALYRLQQDGYVRVHFRSGWEVKPLNFKAYEELYDLRILLECYAIEQLCKMESEQLKQALQDLVNLWCIQPEQFLHDLKTLSMQDEAFHCQLVEAIGNSEMVKVHRDVSEKIRIIRRLDFSKDYRIEATYAEHQQTLQLILEHDVTAALEKMRSHIQQSKEEVKKITLEMLARMA</sequence>
<dbReference type="SMART" id="SM00895">
    <property type="entry name" value="FCD"/>
    <property type="match status" value="1"/>
</dbReference>
<dbReference type="AlphaFoldDB" id="A0A1T1GYG2"/>
<dbReference type="PANTHER" id="PTHR43537:SF5">
    <property type="entry name" value="UXU OPERON TRANSCRIPTIONAL REGULATOR"/>
    <property type="match status" value="1"/>
</dbReference>
<dbReference type="PANTHER" id="PTHR43537">
    <property type="entry name" value="TRANSCRIPTIONAL REGULATOR, GNTR FAMILY"/>
    <property type="match status" value="1"/>
</dbReference>
<evidence type="ECO:0000256" key="2">
    <source>
        <dbReference type="ARBA" id="ARBA00023125"/>
    </source>
</evidence>
<evidence type="ECO:0000313" key="6">
    <source>
        <dbReference type="Proteomes" id="UP000191160"/>
    </source>
</evidence>
<dbReference type="InterPro" id="IPR036388">
    <property type="entry name" value="WH-like_DNA-bd_sf"/>
</dbReference>
<dbReference type="InterPro" id="IPR008920">
    <property type="entry name" value="TF_FadR/GntR_C"/>
</dbReference>
<dbReference type="PROSITE" id="PS50949">
    <property type="entry name" value="HTH_GNTR"/>
    <property type="match status" value="1"/>
</dbReference>
<dbReference type="GO" id="GO:0003677">
    <property type="term" value="F:DNA binding"/>
    <property type="evidence" value="ECO:0007669"/>
    <property type="project" value="UniProtKB-KW"/>
</dbReference>